<evidence type="ECO:0000256" key="1">
    <source>
        <dbReference type="ARBA" id="ARBA00004123"/>
    </source>
</evidence>
<organism evidence="6 7">
    <name type="scientific">Dinothrombium tinctorium</name>
    <dbReference type="NCBI Taxonomy" id="1965070"/>
    <lineage>
        <taxon>Eukaryota</taxon>
        <taxon>Metazoa</taxon>
        <taxon>Ecdysozoa</taxon>
        <taxon>Arthropoda</taxon>
        <taxon>Chelicerata</taxon>
        <taxon>Arachnida</taxon>
        <taxon>Acari</taxon>
        <taxon>Acariformes</taxon>
        <taxon>Trombidiformes</taxon>
        <taxon>Prostigmata</taxon>
        <taxon>Anystina</taxon>
        <taxon>Parasitengona</taxon>
        <taxon>Trombidioidea</taxon>
        <taxon>Trombidiidae</taxon>
        <taxon>Dinothrombium</taxon>
    </lineage>
</organism>
<comment type="caution">
    <text evidence="6">The sequence shown here is derived from an EMBL/GenBank/DDBJ whole genome shotgun (WGS) entry which is preliminary data.</text>
</comment>
<protein>
    <submittedName>
        <fullName evidence="6">Pogo transposable element with KRAB domain-like protein</fullName>
    </submittedName>
</protein>
<feature type="region of interest" description="Disordered" evidence="4">
    <location>
        <begin position="163"/>
        <end position="191"/>
    </location>
</feature>
<evidence type="ECO:0000256" key="4">
    <source>
        <dbReference type="SAM" id="MobiDB-lite"/>
    </source>
</evidence>
<dbReference type="InterPro" id="IPR007889">
    <property type="entry name" value="HTH_Psq"/>
</dbReference>
<evidence type="ECO:0000313" key="7">
    <source>
        <dbReference type="Proteomes" id="UP000285301"/>
    </source>
</evidence>
<evidence type="ECO:0000256" key="3">
    <source>
        <dbReference type="ARBA" id="ARBA00023242"/>
    </source>
</evidence>
<proteinExistence type="predicted"/>
<reference evidence="6 7" key="1">
    <citation type="journal article" date="2018" name="Gigascience">
        <title>Genomes of trombidid mites reveal novel predicted allergens and laterally-transferred genes associated with secondary metabolism.</title>
        <authorList>
            <person name="Dong X."/>
            <person name="Chaisiri K."/>
            <person name="Xia D."/>
            <person name="Armstrong S.D."/>
            <person name="Fang Y."/>
            <person name="Donnelly M.J."/>
            <person name="Kadowaki T."/>
            <person name="McGarry J.W."/>
            <person name="Darby A.C."/>
            <person name="Makepeace B.L."/>
        </authorList>
    </citation>
    <scope>NUCLEOTIDE SEQUENCE [LARGE SCALE GENOMIC DNA]</scope>
    <source>
        <strain evidence="6">UoL-WK</strain>
    </source>
</reference>
<dbReference type="GO" id="GO:0003677">
    <property type="term" value="F:DNA binding"/>
    <property type="evidence" value="ECO:0007669"/>
    <property type="project" value="UniProtKB-KW"/>
</dbReference>
<keyword evidence="3" id="KW-0539">Nucleus</keyword>
<dbReference type="InterPro" id="IPR009057">
    <property type="entry name" value="Homeodomain-like_sf"/>
</dbReference>
<evidence type="ECO:0000256" key="2">
    <source>
        <dbReference type="ARBA" id="ARBA00023125"/>
    </source>
</evidence>
<accession>A0A443RC02</accession>
<sequence>MSATRRSYTIREKIDVINKVRNMYANNLSKASRELGIDRKCLRQWLQQEEKLNALTLEQQDLRKQAAGRKFKFPQVEDLLLQWVHNEQINSTDNINYKRIREKAEEIAKRLNINTLVANNKWIFNFCQRHNLVTRRVRRVKRKNADAQVLAFEHLQVLMETPEDEELDKVKDDSNEEKSYPDVRKRREKNR</sequence>
<keyword evidence="2" id="KW-0238">DNA-binding</keyword>
<dbReference type="PROSITE" id="PS51253">
    <property type="entry name" value="HTH_CENPB"/>
    <property type="match status" value="1"/>
</dbReference>
<evidence type="ECO:0000313" key="6">
    <source>
        <dbReference type="EMBL" id="RWS12780.1"/>
    </source>
</evidence>
<dbReference type="Pfam" id="PF03221">
    <property type="entry name" value="HTH_Tnp_Tc5"/>
    <property type="match status" value="1"/>
</dbReference>
<dbReference type="InterPro" id="IPR036388">
    <property type="entry name" value="WH-like_DNA-bd_sf"/>
</dbReference>
<feature type="compositionally biased region" description="Basic and acidic residues" evidence="4">
    <location>
        <begin position="168"/>
        <end position="191"/>
    </location>
</feature>
<dbReference type="GO" id="GO:0005634">
    <property type="term" value="C:nucleus"/>
    <property type="evidence" value="ECO:0007669"/>
    <property type="project" value="UniProtKB-SubCell"/>
</dbReference>
<comment type="subcellular location">
    <subcellularLocation>
        <location evidence="1">Nucleus</location>
    </subcellularLocation>
</comment>
<dbReference type="EMBL" id="NCKU01001208">
    <property type="protein sequence ID" value="RWS12780.1"/>
    <property type="molecule type" value="Genomic_DNA"/>
</dbReference>
<dbReference type="AlphaFoldDB" id="A0A443RC02"/>
<dbReference type="Pfam" id="PF04218">
    <property type="entry name" value="CENP-B_N"/>
    <property type="match status" value="1"/>
</dbReference>
<name>A0A443RC02_9ACAR</name>
<dbReference type="InterPro" id="IPR006600">
    <property type="entry name" value="HTH_CenpB_DNA-bd_dom"/>
</dbReference>
<dbReference type="Gene3D" id="1.10.10.10">
    <property type="entry name" value="Winged helix-like DNA-binding domain superfamily/Winged helix DNA-binding domain"/>
    <property type="match status" value="1"/>
</dbReference>
<keyword evidence="7" id="KW-1185">Reference proteome</keyword>
<dbReference type="SUPFAM" id="SSF46689">
    <property type="entry name" value="Homeodomain-like"/>
    <property type="match status" value="2"/>
</dbReference>
<feature type="domain" description="HTH CENPB-type" evidence="5">
    <location>
        <begin position="64"/>
        <end position="136"/>
    </location>
</feature>
<gene>
    <name evidence="6" type="ORF">B4U79_17417</name>
</gene>
<dbReference type="SMART" id="SM00674">
    <property type="entry name" value="CENPB"/>
    <property type="match status" value="1"/>
</dbReference>
<evidence type="ECO:0000259" key="5">
    <source>
        <dbReference type="PROSITE" id="PS51253"/>
    </source>
</evidence>
<dbReference type="Gene3D" id="1.10.10.60">
    <property type="entry name" value="Homeodomain-like"/>
    <property type="match status" value="1"/>
</dbReference>
<dbReference type="OrthoDB" id="125347at2759"/>
<dbReference type="Proteomes" id="UP000285301">
    <property type="component" value="Unassembled WGS sequence"/>
</dbReference>